<sequence length="351" mass="38122">MDEAPPHALDIQLEYLLNQDIPPDFLDEIPPNLEEILPNNVGVNNLEVGQEGIIGNLNGLAGNNEVNQNKEVPVEAPPPPPHALDIQLEYLLKQDIPPDFLDDIPPNLEKILPNNVGVNNIEVGQEEIIGNLNGLDGNNEVNQNEEVPVEAPPPPPPHALDIQLEYLLKQDILPDFLDDIPPNLEKILPNNVGVNNLEVGQEGILGNLNGLGGNNEGNQNEEVPVNFLDEIPPNLEEILPNNVDVNNHEVGQEGIIGNLNGLGGNNKVSQNEEVPVESPPPPPPHALDIQLEYLLKQDISPDFLDDIPPNIEKILPNNVGVNNLEVGQEGIIGNLNGLGENNEGNQNEEVQ</sequence>
<name>A0A314KXJ2_NICAT</name>
<protein>
    <submittedName>
        <fullName evidence="1">Uncharacterized protein</fullName>
    </submittedName>
</protein>
<evidence type="ECO:0000313" key="1">
    <source>
        <dbReference type="EMBL" id="OIT33875.1"/>
    </source>
</evidence>
<organism evidence="1 2">
    <name type="scientific">Nicotiana attenuata</name>
    <name type="common">Coyote tobacco</name>
    <dbReference type="NCBI Taxonomy" id="49451"/>
    <lineage>
        <taxon>Eukaryota</taxon>
        <taxon>Viridiplantae</taxon>
        <taxon>Streptophyta</taxon>
        <taxon>Embryophyta</taxon>
        <taxon>Tracheophyta</taxon>
        <taxon>Spermatophyta</taxon>
        <taxon>Magnoliopsida</taxon>
        <taxon>eudicotyledons</taxon>
        <taxon>Gunneridae</taxon>
        <taxon>Pentapetalae</taxon>
        <taxon>asterids</taxon>
        <taxon>lamiids</taxon>
        <taxon>Solanales</taxon>
        <taxon>Solanaceae</taxon>
        <taxon>Nicotianoideae</taxon>
        <taxon>Nicotianeae</taxon>
        <taxon>Nicotiana</taxon>
    </lineage>
</organism>
<dbReference type="AlphaFoldDB" id="A0A314KXJ2"/>
<accession>A0A314KXJ2</accession>
<dbReference type="EMBL" id="MJEQ01000807">
    <property type="protein sequence ID" value="OIT33875.1"/>
    <property type="molecule type" value="Genomic_DNA"/>
</dbReference>
<evidence type="ECO:0000313" key="2">
    <source>
        <dbReference type="Proteomes" id="UP000187609"/>
    </source>
</evidence>
<gene>
    <name evidence="1" type="ORF">A4A49_60185</name>
</gene>
<reference evidence="1" key="1">
    <citation type="submission" date="2016-11" db="EMBL/GenBank/DDBJ databases">
        <title>The genome of Nicotiana attenuata.</title>
        <authorList>
            <person name="Xu S."/>
            <person name="Brockmoeller T."/>
            <person name="Gaquerel E."/>
            <person name="Navarro A."/>
            <person name="Kuhl H."/>
            <person name="Gase K."/>
            <person name="Ling Z."/>
            <person name="Zhou W."/>
            <person name="Kreitzer C."/>
            <person name="Stanke M."/>
            <person name="Tang H."/>
            <person name="Lyons E."/>
            <person name="Pandey P."/>
            <person name="Pandey S.P."/>
            <person name="Timmermann B."/>
            <person name="Baldwin I.T."/>
        </authorList>
    </citation>
    <scope>NUCLEOTIDE SEQUENCE [LARGE SCALE GENOMIC DNA]</scope>
    <source>
        <strain evidence="1">UT</strain>
    </source>
</reference>
<proteinExistence type="predicted"/>
<keyword evidence="2" id="KW-1185">Reference proteome</keyword>
<dbReference type="Gramene" id="OIT33875">
    <property type="protein sequence ID" value="OIT33875"/>
    <property type="gene ID" value="A4A49_60185"/>
</dbReference>
<dbReference type="Proteomes" id="UP000187609">
    <property type="component" value="Unassembled WGS sequence"/>
</dbReference>
<comment type="caution">
    <text evidence="1">The sequence shown here is derived from an EMBL/GenBank/DDBJ whole genome shotgun (WGS) entry which is preliminary data.</text>
</comment>